<evidence type="ECO:0000313" key="3">
    <source>
        <dbReference type="EMBL" id="PSN64764.1"/>
    </source>
</evidence>
<reference evidence="3 4" key="1">
    <citation type="journal article" date="2018" name="Front. Microbiol.">
        <title>Genome-Wide Analysis of Corynespora cassiicola Leaf Fall Disease Putative Effectors.</title>
        <authorList>
            <person name="Lopez D."/>
            <person name="Ribeiro S."/>
            <person name="Label P."/>
            <person name="Fumanal B."/>
            <person name="Venisse J.S."/>
            <person name="Kohler A."/>
            <person name="de Oliveira R.R."/>
            <person name="Labutti K."/>
            <person name="Lipzen A."/>
            <person name="Lail K."/>
            <person name="Bauer D."/>
            <person name="Ohm R.A."/>
            <person name="Barry K.W."/>
            <person name="Spatafora J."/>
            <person name="Grigoriev I.V."/>
            <person name="Martin F.M."/>
            <person name="Pujade-Renaud V."/>
        </authorList>
    </citation>
    <scope>NUCLEOTIDE SEQUENCE [LARGE SCALE GENOMIC DNA]</scope>
    <source>
        <strain evidence="3 4">Philippines</strain>
    </source>
</reference>
<dbReference type="InterPro" id="IPR015034">
    <property type="entry name" value="Bles03"/>
</dbReference>
<organism evidence="3 4">
    <name type="scientific">Corynespora cassiicola Philippines</name>
    <dbReference type="NCBI Taxonomy" id="1448308"/>
    <lineage>
        <taxon>Eukaryota</taxon>
        <taxon>Fungi</taxon>
        <taxon>Dikarya</taxon>
        <taxon>Ascomycota</taxon>
        <taxon>Pezizomycotina</taxon>
        <taxon>Dothideomycetes</taxon>
        <taxon>Pleosporomycetidae</taxon>
        <taxon>Pleosporales</taxon>
        <taxon>Corynesporascaceae</taxon>
        <taxon>Corynespora</taxon>
    </lineage>
</organism>
<evidence type="ECO:0000313" key="4">
    <source>
        <dbReference type="Proteomes" id="UP000240883"/>
    </source>
</evidence>
<dbReference type="PANTHER" id="PTHR31977:SF1">
    <property type="entry name" value="UPF0696 PROTEIN C11ORF68"/>
    <property type="match status" value="1"/>
</dbReference>
<sequence length="325" mass="36693">MTEEALVSGSGWISDDSSFYGDDDNQDGLLAQCRQLDIRRSWNHQARDLNSILQRYRRMPPPEPFNFRDGQPYAWQIGESADDFVKRVPPLTTSAADTDWIWAENPIRASHGKSDSPNLRQFKPRGLQLLEESLQKRSAIQKNSDAKSQATVTRALNQESLDLRQRLDDLAGETHVLSGKWMLFPGPSDVTHVWRLIVDATINDQLGAGAKVAPKKGVSGSRLICIYTRDYRDAEDVLRVLKQLVSMGLVQKERGIYYKSDAYTHLDIYGENAAQYGLQASIYSSQKLLSGGKDPKPTSVWRKQQSKAGDFLRNEGEEVDKGWEF</sequence>
<proteinExistence type="inferred from homology"/>
<dbReference type="AlphaFoldDB" id="A0A2T2NH48"/>
<dbReference type="EMBL" id="KZ678138">
    <property type="protein sequence ID" value="PSN64764.1"/>
    <property type="molecule type" value="Genomic_DNA"/>
</dbReference>
<dbReference type="SUPFAM" id="SSF55418">
    <property type="entry name" value="eIF4e-like"/>
    <property type="match status" value="1"/>
</dbReference>
<dbReference type="Proteomes" id="UP000240883">
    <property type="component" value="Unassembled WGS sequence"/>
</dbReference>
<feature type="region of interest" description="Disordered" evidence="2">
    <location>
        <begin position="289"/>
        <end position="325"/>
    </location>
</feature>
<dbReference type="Pfam" id="PF08939">
    <property type="entry name" value="Bles03"/>
    <property type="match status" value="1"/>
</dbReference>
<dbReference type="OrthoDB" id="10067381at2759"/>
<dbReference type="Gene3D" id="3.30.760.10">
    <property type="entry name" value="RNA Cap, Translation Initiation Factor Eif4e"/>
    <property type="match status" value="1"/>
</dbReference>
<dbReference type="InterPro" id="IPR023398">
    <property type="entry name" value="TIF_eIF4e-like"/>
</dbReference>
<gene>
    <name evidence="3" type="ORF">BS50DRAFT_576145</name>
</gene>
<evidence type="ECO:0000256" key="1">
    <source>
        <dbReference type="ARBA" id="ARBA00010568"/>
    </source>
</evidence>
<feature type="compositionally biased region" description="Basic and acidic residues" evidence="2">
    <location>
        <begin position="310"/>
        <end position="325"/>
    </location>
</feature>
<name>A0A2T2NH48_CORCC</name>
<accession>A0A2T2NH48</accession>
<evidence type="ECO:0000256" key="2">
    <source>
        <dbReference type="SAM" id="MobiDB-lite"/>
    </source>
</evidence>
<comment type="similarity">
    <text evidence="1">Belongs to the UPF0696 family.</text>
</comment>
<dbReference type="PANTHER" id="PTHR31977">
    <property type="entry name" value="UPF0696 PROTEIN C11ORF68"/>
    <property type="match status" value="1"/>
</dbReference>
<protein>
    <submittedName>
        <fullName evidence="3">DUF1917-domain-containing protein</fullName>
    </submittedName>
</protein>
<keyword evidence="4" id="KW-1185">Reference proteome</keyword>